<protein>
    <submittedName>
        <fullName evidence="5">Helix-turn-helix domain-containing protein</fullName>
    </submittedName>
</protein>
<dbReference type="InterPro" id="IPR036390">
    <property type="entry name" value="WH_DNA-bd_sf"/>
</dbReference>
<dbReference type="Pfam" id="PF09339">
    <property type="entry name" value="HTH_IclR"/>
    <property type="match status" value="1"/>
</dbReference>
<dbReference type="Gene3D" id="3.30.450.40">
    <property type="match status" value="1"/>
</dbReference>
<dbReference type="PANTHER" id="PTHR30136:SF34">
    <property type="entry name" value="TRANSCRIPTIONAL REGULATOR"/>
    <property type="match status" value="1"/>
</dbReference>
<dbReference type="Proteomes" id="UP000815846">
    <property type="component" value="Unassembled WGS sequence"/>
</dbReference>
<evidence type="ECO:0000256" key="3">
    <source>
        <dbReference type="ARBA" id="ARBA00023163"/>
    </source>
</evidence>
<dbReference type="InterPro" id="IPR029016">
    <property type="entry name" value="GAF-like_dom_sf"/>
</dbReference>
<name>A0ABY3MYL3_9GAMM</name>
<proteinExistence type="predicted"/>
<keyword evidence="1" id="KW-0805">Transcription regulation</keyword>
<comment type="caution">
    <text evidence="5">The sequence shown here is derived from an EMBL/GenBank/DDBJ whole genome shotgun (WGS) entry which is preliminary data.</text>
</comment>
<evidence type="ECO:0000256" key="2">
    <source>
        <dbReference type="ARBA" id="ARBA00023125"/>
    </source>
</evidence>
<dbReference type="SUPFAM" id="SSF55781">
    <property type="entry name" value="GAF domain-like"/>
    <property type="match status" value="1"/>
</dbReference>
<keyword evidence="2" id="KW-0238">DNA-binding</keyword>
<dbReference type="PANTHER" id="PTHR30136">
    <property type="entry name" value="HELIX-TURN-HELIX TRANSCRIPTIONAL REGULATOR, ICLR FAMILY"/>
    <property type="match status" value="1"/>
</dbReference>
<sequence length="254" mass="27003">MNSKSGAQANQSIIDSIAVLQALATAGKPIGGSEISKILGLEATRANRILKTLASIGITQQTSNRKYEPGPGMHVLATQSLYASGLLRNSLAPLEKLAFYGRTVALGVLWYDSVSFLYHARPGMNSSEGIGRIGLRDATTSGIGLVLLAITSEASVRSAYEGREIPNFPQGVESLLTKLAEIRKLGYARVEVESDNPQAADKTTHTIAIPLGNPVNSAIALSGWISESETPEVVKALQKAHDEIEFNCNNSKVT</sequence>
<dbReference type="Pfam" id="PF01614">
    <property type="entry name" value="IclR_C"/>
    <property type="match status" value="1"/>
</dbReference>
<dbReference type="InterPro" id="IPR014757">
    <property type="entry name" value="Tscrpt_reg_IclR_C"/>
</dbReference>
<evidence type="ECO:0000256" key="1">
    <source>
        <dbReference type="ARBA" id="ARBA00023015"/>
    </source>
</evidence>
<dbReference type="Gene3D" id="1.10.10.10">
    <property type="entry name" value="Winged helix-like DNA-binding domain superfamily/Winged helix DNA-binding domain"/>
    <property type="match status" value="1"/>
</dbReference>
<keyword evidence="3" id="KW-0804">Transcription</keyword>
<accession>A0ABY3MYL3</accession>
<evidence type="ECO:0000259" key="4">
    <source>
        <dbReference type="PROSITE" id="PS51077"/>
    </source>
</evidence>
<dbReference type="InterPro" id="IPR050707">
    <property type="entry name" value="HTH_MetabolicPath_Reg"/>
</dbReference>
<organism evidence="5 6">
    <name type="scientific">Colwellia echini</name>
    <dbReference type="NCBI Taxonomy" id="1982103"/>
    <lineage>
        <taxon>Bacteria</taxon>
        <taxon>Pseudomonadati</taxon>
        <taxon>Pseudomonadota</taxon>
        <taxon>Gammaproteobacteria</taxon>
        <taxon>Alteromonadales</taxon>
        <taxon>Colwelliaceae</taxon>
        <taxon>Colwellia</taxon>
    </lineage>
</organism>
<evidence type="ECO:0000313" key="5">
    <source>
        <dbReference type="EMBL" id="TYK66316.1"/>
    </source>
</evidence>
<dbReference type="EMBL" id="PJAI02000005">
    <property type="protein sequence ID" value="TYK66316.1"/>
    <property type="molecule type" value="Genomic_DNA"/>
</dbReference>
<reference evidence="5 6" key="1">
    <citation type="submission" date="2019-08" db="EMBL/GenBank/DDBJ databases">
        <title>Microbe sample from Colwellia echini.</title>
        <authorList>
            <person name="Christiansen L."/>
            <person name="Pathiraja D."/>
            <person name="Schultz-Johansen M."/>
            <person name="Choi I.-G."/>
            <person name="Stougaard P."/>
        </authorList>
    </citation>
    <scope>NUCLEOTIDE SEQUENCE [LARGE SCALE GENOMIC DNA]</scope>
    <source>
        <strain evidence="5 6">A3</strain>
    </source>
</reference>
<keyword evidence="6" id="KW-1185">Reference proteome</keyword>
<dbReference type="InterPro" id="IPR036388">
    <property type="entry name" value="WH-like_DNA-bd_sf"/>
</dbReference>
<gene>
    <name evidence="5" type="ORF">CWS31_006580</name>
</gene>
<dbReference type="PROSITE" id="PS51077">
    <property type="entry name" value="HTH_ICLR"/>
    <property type="match status" value="1"/>
</dbReference>
<feature type="domain" description="HTH iclR-type" evidence="4">
    <location>
        <begin position="10"/>
        <end position="71"/>
    </location>
</feature>
<dbReference type="InterPro" id="IPR005471">
    <property type="entry name" value="Tscrpt_reg_IclR_N"/>
</dbReference>
<evidence type="ECO:0000313" key="6">
    <source>
        <dbReference type="Proteomes" id="UP000815846"/>
    </source>
</evidence>
<dbReference type="SUPFAM" id="SSF46785">
    <property type="entry name" value="Winged helix' DNA-binding domain"/>
    <property type="match status" value="1"/>
</dbReference>